<evidence type="ECO:0000256" key="5">
    <source>
        <dbReference type="ARBA" id="ARBA00022692"/>
    </source>
</evidence>
<evidence type="ECO:0000256" key="7">
    <source>
        <dbReference type="ARBA" id="ARBA00023136"/>
    </source>
</evidence>
<feature type="transmembrane region" description="Helical" evidence="8">
    <location>
        <begin position="295"/>
        <end position="315"/>
    </location>
</feature>
<accession>A0A2H0D2H5</accession>
<feature type="transmembrane region" description="Helical" evidence="8">
    <location>
        <begin position="64"/>
        <end position="85"/>
    </location>
</feature>
<gene>
    <name evidence="9" type="ORF">COW86_01105</name>
</gene>
<evidence type="ECO:0000313" key="10">
    <source>
        <dbReference type="Proteomes" id="UP000230159"/>
    </source>
</evidence>
<evidence type="ECO:0000256" key="4">
    <source>
        <dbReference type="ARBA" id="ARBA00022475"/>
    </source>
</evidence>
<evidence type="ECO:0008006" key="11">
    <source>
        <dbReference type="Google" id="ProtNLM"/>
    </source>
</evidence>
<feature type="transmembrane region" description="Helical" evidence="8">
    <location>
        <begin position="147"/>
        <end position="171"/>
    </location>
</feature>
<keyword evidence="3" id="KW-0813">Transport</keyword>
<keyword evidence="5 8" id="KW-0812">Transmembrane</keyword>
<feature type="transmembrane region" description="Helical" evidence="8">
    <location>
        <begin position="12"/>
        <end position="30"/>
    </location>
</feature>
<comment type="similarity">
    <text evidence="2">Belongs to the autoinducer-2 exporter (AI-2E) (TC 2.A.86) family.</text>
</comment>
<dbReference type="AlphaFoldDB" id="A0A2H0D2H5"/>
<dbReference type="InterPro" id="IPR002549">
    <property type="entry name" value="AI-2E-like"/>
</dbReference>
<evidence type="ECO:0000256" key="2">
    <source>
        <dbReference type="ARBA" id="ARBA00009773"/>
    </source>
</evidence>
<comment type="caution">
    <text evidence="9">The sequence shown here is derived from an EMBL/GenBank/DDBJ whole genome shotgun (WGS) entry which is preliminary data.</text>
</comment>
<organism evidence="9 10">
    <name type="scientific">Candidatus Kuenenbacteria bacterium CG22_combo_CG10-13_8_21_14_all_39_9</name>
    <dbReference type="NCBI Taxonomy" id="1974621"/>
    <lineage>
        <taxon>Bacteria</taxon>
        <taxon>Candidatus Kueneniibacteriota</taxon>
    </lineage>
</organism>
<feature type="transmembrane region" description="Helical" evidence="8">
    <location>
        <begin position="258"/>
        <end position="283"/>
    </location>
</feature>
<feature type="transmembrane region" description="Helical" evidence="8">
    <location>
        <begin position="321"/>
        <end position="341"/>
    </location>
</feature>
<evidence type="ECO:0000256" key="6">
    <source>
        <dbReference type="ARBA" id="ARBA00022989"/>
    </source>
</evidence>
<comment type="subcellular location">
    <subcellularLocation>
        <location evidence="1">Cell membrane</location>
        <topology evidence="1">Multi-pass membrane protein</topology>
    </subcellularLocation>
</comment>
<feature type="transmembrane region" description="Helical" evidence="8">
    <location>
        <begin position="35"/>
        <end position="52"/>
    </location>
</feature>
<evidence type="ECO:0000256" key="1">
    <source>
        <dbReference type="ARBA" id="ARBA00004651"/>
    </source>
</evidence>
<evidence type="ECO:0000256" key="8">
    <source>
        <dbReference type="SAM" id="Phobius"/>
    </source>
</evidence>
<dbReference type="Pfam" id="PF01594">
    <property type="entry name" value="AI-2E_transport"/>
    <property type="match status" value="1"/>
</dbReference>
<dbReference type="PANTHER" id="PTHR21716:SF53">
    <property type="entry name" value="PERMEASE PERM-RELATED"/>
    <property type="match status" value="1"/>
</dbReference>
<feature type="transmembrane region" description="Helical" evidence="8">
    <location>
        <begin position="234"/>
        <end position="252"/>
    </location>
</feature>
<reference evidence="9 10" key="1">
    <citation type="submission" date="2017-09" db="EMBL/GenBank/DDBJ databases">
        <title>Depth-based differentiation of microbial function through sediment-hosted aquifers and enrichment of novel symbionts in the deep terrestrial subsurface.</title>
        <authorList>
            <person name="Probst A.J."/>
            <person name="Ladd B."/>
            <person name="Jarett J.K."/>
            <person name="Geller-Mcgrath D.E."/>
            <person name="Sieber C.M."/>
            <person name="Emerson J.B."/>
            <person name="Anantharaman K."/>
            <person name="Thomas B.C."/>
            <person name="Malmstrom R."/>
            <person name="Stieglmeier M."/>
            <person name="Klingl A."/>
            <person name="Woyke T."/>
            <person name="Ryan C.M."/>
            <person name="Banfield J.F."/>
        </authorList>
    </citation>
    <scope>NUCLEOTIDE SEQUENCE [LARGE SCALE GENOMIC DNA]</scope>
    <source>
        <strain evidence="9">CG22_combo_CG10-13_8_21_14_all_39_9</strain>
    </source>
</reference>
<sequence length="358" mass="39552">MPNSNTSATISYLSIIRVLIVSLVVFFVYLIRDALALLFVSIIFAAAIDPWIDWLQKRKFPRAISILVIYIILLAVFSLAIVLIIPPITEEIGQIVSNFPAYYEKISIGIHTMQNQANDNNIQIGNDSIVKTLESLSLTLAQTTKSIFVTITSIFGGLFSLLVVLVITFYLTVEENALKYFIKFLTPLKYRVYAMDLINRMQSKIGLWLRGQLLLSIIVGILVYAGLLLFGVKYALLLALVAAILEIIPYLGPWISGIIAVFIAFSDGSIIKVLLVAFWYLLVQQAENNIIVPKLMGRMVGLNPIIVIMAIIIGFKLGGVIGGMLGVPVAAAIAVYLADVIKEKKGEKINQPETENME</sequence>
<protein>
    <recommendedName>
        <fullName evidence="11">AI-2E family transporter</fullName>
    </recommendedName>
</protein>
<dbReference type="Proteomes" id="UP000230159">
    <property type="component" value="Unassembled WGS sequence"/>
</dbReference>
<evidence type="ECO:0000256" key="3">
    <source>
        <dbReference type="ARBA" id="ARBA00022448"/>
    </source>
</evidence>
<proteinExistence type="inferred from homology"/>
<keyword evidence="4" id="KW-1003">Cell membrane</keyword>
<keyword evidence="7 8" id="KW-0472">Membrane</keyword>
<name>A0A2H0D2H5_9BACT</name>
<dbReference type="PANTHER" id="PTHR21716">
    <property type="entry name" value="TRANSMEMBRANE PROTEIN"/>
    <property type="match status" value="1"/>
</dbReference>
<keyword evidence="6 8" id="KW-1133">Transmembrane helix</keyword>
<dbReference type="GO" id="GO:0005886">
    <property type="term" value="C:plasma membrane"/>
    <property type="evidence" value="ECO:0007669"/>
    <property type="project" value="UniProtKB-SubCell"/>
</dbReference>
<evidence type="ECO:0000313" key="9">
    <source>
        <dbReference type="EMBL" id="PIP75908.1"/>
    </source>
</evidence>
<feature type="transmembrane region" description="Helical" evidence="8">
    <location>
        <begin position="207"/>
        <end position="227"/>
    </location>
</feature>
<dbReference type="GO" id="GO:0055085">
    <property type="term" value="P:transmembrane transport"/>
    <property type="evidence" value="ECO:0007669"/>
    <property type="project" value="TreeGrafter"/>
</dbReference>
<dbReference type="EMBL" id="PCTN01000049">
    <property type="protein sequence ID" value="PIP75908.1"/>
    <property type="molecule type" value="Genomic_DNA"/>
</dbReference>